<dbReference type="OrthoDB" id="3192509at2"/>
<dbReference type="Pfam" id="PF03308">
    <property type="entry name" value="MeaB"/>
    <property type="match status" value="1"/>
</dbReference>
<dbReference type="Gene3D" id="3.40.50.300">
    <property type="entry name" value="P-loop containing nucleotide triphosphate hydrolases"/>
    <property type="match status" value="2"/>
</dbReference>
<reference evidence="1 2" key="1">
    <citation type="submission" date="2019-07" db="EMBL/GenBank/DDBJ databases">
        <title>Whole genome shotgun sequence of Pseudonocardia asaccharolytica NBRC 16224.</title>
        <authorList>
            <person name="Hosoyama A."/>
            <person name="Uohara A."/>
            <person name="Ohji S."/>
            <person name="Ichikawa N."/>
        </authorList>
    </citation>
    <scope>NUCLEOTIDE SEQUENCE [LARGE SCALE GENOMIC DNA]</scope>
    <source>
        <strain evidence="1 2">NBRC 16224</strain>
    </source>
</reference>
<sequence>MTASPPTSTPTLAGLCERARALVGDGRRRVLLGITGSPGAGKSTLVERLCAALEPAPPAGLAAGEWVAPVPMDGFHLADVALERLGLRDRKGAPETFDAGGYRALLRRLRADDEAVVYAPAFERTLEQPLAGAIVVPRAARLVLTEGNYLLVDDEVWRPVAAVLDEVWFCALREDVRLARLVARHVAFGKEPGFARRWVRDVDGPNAMLVAGTARRADLVVPSAVLEEIDGGCRGER</sequence>
<dbReference type="NCBIfam" id="NF006743">
    <property type="entry name" value="PRK09270.1-2"/>
    <property type="match status" value="1"/>
</dbReference>
<dbReference type="GO" id="GO:0016301">
    <property type="term" value="F:kinase activity"/>
    <property type="evidence" value="ECO:0007669"/>
    <property type="project" value="UniProtKB-KW"/>
</dbReference>
<comment type="caution">
    <text evidence="1">The sequence shown here is derived from an EMBL/GenBank/DDBJ whole genome shotgun (WGS) entry which is preliminary data.</text>
</comment>
<name>A0A511CZU7_9PSEU</name>
<dbReference type="SUPFAM" id="SSF52540">
    <property type="entry name" value="P-loop containing nucleoside triphosphate hydrolases"/>
    <property type="match status" value="1"/>
</dbReference>
<dbReference type="Proteomes" id="UP000321328">
    <property type="component" value="Unassembled WGS sequence"/>
</dbReference>
<accession>A0A511CZU7</accession>
<keyword evidence="2" id="KW-1185">Reference proteome</keyword>
<dbReference type="PRINTS" id="PR00988">
    <property type="entry name" value="URIDINKINASE"/>
</dbReference>
<evidence type="ECO:0000313" key="1">
    <source>
        <dbReference type="EMBL" id="GEL18069.1"/>
    </source>
</evidence>
<keyword evidence="1" id="KW-0808">Transferase</keyword>
<evidence type="ECO:0000313" key="2">
    <source>
        <dbReference type="Proteomes" id="UP000321328"/>
    </source>
</evidence>
<gene>
    <name evidence="1" type="ORF">PA7_19060</name>
</gene>
<proteinExistence type="predicted"/>
<dbReference type="PANTHER" id="PTHR10285">
    <property type="entry name" value="URIDINE KINASE"/>
    <property type="match status" value="1"/>
</dbReference>
<keyword evidence="1" id="KW-0418">Kinase</keyword>
<dbReference type="AlphaFoldDB" id="A0A511CZU7"/>
<dbReference type="EMBL" id="BJVI01000015">
    <property type="protein sequence ID" value="GEL18069.1"/>
    <property type="molecule type" value="Genomic_DNA"/>
</dbReference>
<dbReference type="RefSeq" id="WP_084796213.1">
    <property type="nucleotide sequence ID" value="NZ_AUII01000019.1"/>
</dbReference>
<dbReference type="InterPro" id="IPR027417">
    <property type="entry name" value="P-loop_NTPase"/>
</dbReference>
<organism evidence="1 2">
    <name type="scientific">Pseudonocardia asaccharolytica DSM 44247 = NBRC 16224</name>
    <dbReference type="NCBI Taxonomy" id="1123024"/>
    <lineage>
        <taxon>Bacteria</taxon>
        <taxon>Bacillati</taxon>
        <taxon>Actinomycetota</taxon>
        <taxon>Actinomycetes</taxon>
        <taxon>Pseudonocardiales</taxon>
        <taxon>Pseudonocardiaceae</taxon>
        <taxon>Pseudonocardia</taxon>
    </lineage>
</organism>
<protein>
    <submittedName>
        <fullName evidence="1">Nucleoside/nucleotide kinase family protein</fullName>
    </submittedName>
</protein>
<dbReference type="STRING" id="1123024.GCA_000423625_03549"/>